<proteinExistence type="predicted"/>
<gene>
    <name evidence="1" type="ORF">METZ01_LOCUS412816</name>
</gene>
<reference evidence="1" key="1">
    <citation type="submission" date="2018-05" db="EMBL/GenBank/DDBJ databases">
        <authorList>
            <person name="Lanie J.A."/>
            <person name="Ng W.-L."/>
            <person name="Kazmierczak K.M."/>
            <person name="Andrzejewski T.M."/>
            <person name="Davidsen T.M."/>
            <person name="Wayne K.J."/>
            <person name="Tettelin H."/>
            <person name="Glass J.I."/>
            <person name="Rusch D."/>
            <person name="Podicherti R."/>
            <person name="Tsui H.-C.T."/>
            <person name="Winkler M.E."/>
        </authorList>
    </citation>
    <scope>NUCLEOTIDE SEQUENCE</scope>
</reference>
<sequence length="29" mass="3279">YENKFGEIKIIKGGSVTQKFKLPDDVLPN</sequence>
<feature type="non-terminal residue" evidence="1">
    <location>
        <position position="1"/>
    </location>
</feature>
<organism evidence="1">
    <name type="scientific">marine metagenome</name>
    <dbReference type="NCBI Taxonomy" id="408172"/>
    <lineage>
        <taxon>unclassified sequences</taxon>
        <taxon>metagenomes</taxon>
        <taxon>ecological metagenomes</taxon>
    </lineage>
</organism>
<name>A0A382WME5_9ZZZZ</name>
<accession>A0A382WME5</accession>
<dbReference type="AlphaFoldDB" id="A0A382WME5"/>
<evidence type="ECO:0000313" key="1">
    <source>
        <dbReference type="EMBL" id="SVD59962.1"/>
    </source>
</evidence>
<dbReference type="EMBL" id="UINC01161014">
    <property type="protein sequence ID" value="SVD59962.1"/>
    <property type="molecule type" value="Genomic_DNA"/>
</dbReference>
<protein>
    <submittedName>
        <fullName evidence="1">Uncharacterized protein</fullName>
    </submittedName>
</protein>